<dbReference type="EMBL" id="FJUY01000005">
    <property type="protein sequence ID" value="CZT18163.1"/>
    <property type="molecule type" value="Genomic_DNA"/>
</dbReference>
<dbReference type="InterPro" id="IPR000960">
    <property type="entry name" value="Flavin_mOase"/>
</dbReference>
<dbReference type="Pfam" id="PF13450">
    <property type="entry name" value="NAD_binding_8"/>
    <property type="match status" value="1"/>
</dbReference>
<dbReference type="SUPFAM" id="SSF51905">
    <property type="entry name" value="FAD/NAD(P)-binding domain"/>
    <property type="match status" value="2"/>
</dbReference>
<dbReference type="GO" id="GO:0050660">
    <property type="term" value="F:flavin adenine dinucleotide binding"/>
    <property type="evidence" value="ECO:0007669"/>
    <property type="project" value="InterPro"/>
</dbReference>
<name>A0A2D3VCC8_9PEZI</name>
<keyword evidence="9" id="KW-1185">Reference proteome</keyword>
<dbReference type="GeneID" id="35599188"/>
<dbReference type="InterPro" id="IPR050346">
    <property type="entry name" value="FMO-like"/>
</dbReference>
<keyword evidence="7 8" id="KW-0503">Monooxygenase</keyword>
<dbReference type="FunFam" id="3.50.50.60:FF:000138">
    <property type="entry name" value="Flavin-containing monooxygenase"/>
    <property type="match status" value="1"/>
</dbReference>
<dbReference type="InterPro" id="IPR036188">
    <property type="entry name" value="FAD/NAD-bd_sf"/>
</dbReference>
<dbReference type="PANTHER" id="PTHR23023">
    <property type="entry name" value="DIMETHYLANILINE MONOOXYGENASE"/>
    <property type="match status" value="1"/>
</dbReference>
<dbReference type="Gene3D" id="3.50.50.60">
    <property type="entry name" value="FAD/NAD(P)-binding domain"/>
    <property type="match status" value="2"/>
</dbReference>
<evidence type="ECO:0000256" key="7">
    <source>
        <dbReference type="ARBA" id="ARBA00023033"/>
    </source>
</evidence>
<evidence type="ECO:0000256" key="2">
    <source>
        <dbReference type="ARBA" id="ARBA00009183"/>
    </source>
</evidence>
<organism evidence="8 9">
    <name type="scientific">Ramularia collo-cygni</name>
    <dbReference type="NCBI Taxonomy" id="112498"/>
    <lineage>
        <taxon>Eukaryota</taxon>
        <taxon>Fungi</taxon>
        <taxon>Dikarya</taxon>
        <taxon>Ascomycota</taxon>
        <taxon>Pezizomycotina</taxon>
        <taxon>Dothideomycetes</taxon>
        <taxon>Dothideomycetidae</taxon>
        <taxon>Mycosphaerellales</taxon>
        <taxon>Mycosphaerellaceae</taxon>
        <taxon>Ramularia</taxon>
    </lineage>
</organism>
<evidence type="ECO:0000313" key="8">
    <source>
        <dbReference type="EMBL" id="CZT18163.1"/>
    </source>
</evidence>
<evidence type="ECO:0000256" key="6">
    <source>
        <dbReference type="ARBA" id="ARBA00023002"/>
    </source>
</evidence>
<dbReference type="Pfam" id="PF00743">
    <property type="entry name" value="FMO-like"/>
    <property type="match status" value="2"/>
</dbReference>
<dbReference type="RefSeq" id="XP_023625053.1">
    <property type="nucleotide sequence ID" value="XM_023769285.1"/>
</dbReference>
<sequence>MGSLPPSRRFKAASVAILGAGSSGIAAAKYLLAENAFSRIVIFEQRPTVGGLWIHSPCEDASGEITIPQTSPHAGLQKPIWADEAAENPTFISPVYDRLETNIPRGLMAFSDQSWPEDTQLFPKHTQVLSYLQKHSQQVQHLIHFNTQVQSVRQTSTGNWTVTTKRISKISPSPPEEETFDAVVIGNGHYDVPKLPDVPGIEAFNTAFPGVITHSKFYRVPETYTGKKVIIVGNSASGIDIGSQIATVCALPLLQSQKSESYLKVGESSPSIVEKPEIVEYILTNRSVRFADGSIESDVDAIVYCTGYFYSFPFLDELNPPVITTGERVENTYQHIFYRPNPSLAFLALNQKVIPFPWAEAQAAVIARVFSGRLALPDEDEMKRWEDSLVAEMGTGTAFHVLKFPKDAASINMMHDWAMSADGEGGKAPVLWGEEQWWVRERFPNIKKAFAELGEGRHQARTLEDVGFKFEGRE</sequence>
<comment type="cofactor">
    <cofactor evidence="1">
        <name>FAD</name>
        <dbReference type="ChEBI" id="CHEBI:57692"/>
    </cofactor>
</comment>
<evidence type="ECO:0000313" key="9">
    <source>
        <dbReference type="Proteomes" id="UP000225277"/>
    </source>
</evidence>
<keyword evidence="4" id="KW-0274">FAD</keyword>
<evidence type="ECO:0000256" key="3">
    <source>
        <dbReference type="ARBA" id="ARBA00022630"/>
    </source>
</evidence>
<evidence type="ECO:0000256" key="5">
    <source>
        <dbReference type="ARBA" id="ARBA00022857"/>
    </source>
</evidence>
<reference evidence="8 9" key="1">
    <citation type="submission" date="2016-03" db="EMBL/GenBank/DDBJ databases">
        <authorList>
            <person name="Ploux O."/>
        </authorList>
    </citation>
    <scope>NUCLEOTIDE SEQUENCE [LARGE SCALE GENOMIC DNA]</scope>
    <source>
        <strain evidence="8 9">URUG2</strain>
    </source>
</reference>
<evidence type="ECO:0000256" key="4">
    <source>
        <dbReference type="ARBA" id="ARBA00022827"/>
    </source>
</evidence>
<keyword evidence="5" id="KW-0521">NADP</keyword>
<comment type="similarity">
    <text evidence="2">Belongs to the FMO family.</text>
</comment>
<keyword evidence="6" id="KW-0560">Oxidoreductase</keyword>
<dbReference type="GO" id="GO:0004499">
    <property type="term" value="F:N,N-dimethylaniline monooxygenase activity"/>
    <property type="evidence" value="ECO:0007669"/>
    <property type="project" value="InterPro"/>
</dbReference>
<dbReference type="AlphaFoldDB" id="A0A2D3VCC8"/>
<evidence type="ECO:0000256" key="1">
    <source>
        <dbReference type="ARBA" id="ARBA00001974"/>
    </source>
</evidence>
<dbReference type="OrthoDB" id="66881at2759"/>
<dbReference type="InterPro" id="IPR020946">
    <property type="entry name" value="Flavin_mOase-like"/>
</dbReference>
<accession>A0A2D3VCC8</accession>
<dbReference type="Proteomes" id="UP000225277">
    <property type="component" value="Unassembled WGS sequence"/>
</dbReference>
<gene>
    <name evidence="8" type="ORF">RCC_04003</name>
</gene>
<keyword evidence="3" id="KW-0285">Flavoprotein</keyword>
<proteinExistence type="inferred from homology"/>
<protein>
    <submittedName>
        <fullName evidence="8">Related to flavin-containing monooxygenase</fullName>
    </submittedName>
</protein>
<dbReference type="PRINTS" id="PR00370">
    <property type="entry name" value="FMOXYGENASE"/>
</dbReference>
<dbReference type="GO" id="GO:0050661">
    <property type="term" value="F:NADP binding"/>
    <property type="evidence" value="ECO:0007669"/>
    <property type="project" value="InterPro"/>
</dbReference>